<feature type="domain" description="RING-type" evidence="17">
    <location>
        <begin position="97"/>
        <end position="139"/>
    </location>
</feature>
<name>A0A6A1WE22_9ROSI</name>
<evidence type="ECO:0000256" key="8">
    <source>
        <dbReference type="ARBA" id="ARBA00022771"/>
    </source>
</evidence>
<comment type="catalytic activity">
    <reaction evidence="1">
        <text>S-ubiquitinyl-[E2 ubiquitin-conjugating enzyme]-L-cysteine + [acceptor protein]-L-lysine = [E2 ubiquitin-conjugating enzyme]-L-cysteine + N(6)-ubiquitinyl-[acceptor protein]-L-lysine.</text>
        <dbReference type="EC" id="2.3.2.27"/>
    </reaction>
</comment>
<dbReference type="SUPFAM" id="SSF57850">
    <property type="entry name" value="RING/U-box"/>
    <property type="match status" value="1"/>
</dbReference>
<dbReference type="EC" id="2.3.2.27" evidence="4"/>
<dbReference type="EMBL" id="RXIC02000020">
    <property type="protein sequence ID" value="KAB1223552.1"/>
    <property type="molecule type" value="Genomic_DNA"/>
</dbReference>
<accession>A0A6A1WE22</accession>
<dbReference type="GO" id="GO:0008270">
    <property type="term" value="F:zinc ion binding"/>
    <property type="evidence" value="ECO:0007669"/>
    <property type="project" value="UniProtKB-KW"/>
</dbReference>
<dbReference type="Gene3D" id="3.30.40.10">
    <property type="entry name" value="Zinc/RING finger domain, C3HC4 (zinc finger)"/>
    <property type="match status" value="1"/>
</dbReference>
<evidence type="ECO:0000313" key="18">
    <source>
        <dbReference type="EMBL" id="KAB1223552.1"/>
    </source>
</evidence>
<dbReference type="SMART" id="SM00184">
    <property type="entry name" value="RING"/>
    <property type="match status" value="1"/>
</dbReference>
<comment type="subcellular location">
    <subcellularLocation>
        <location evidence="2">Membrane</location>
        <topology evidence="2">Single-pass membrane protein</topology>
    </subcellularLocation>
</comment>
<dbReference type="OrthoDB" id="8062037at2759"/>
<evidence type="ECO:0000256" key="11">
    <source>
        <dbReference type="ARBA" id="ARBA00022989"/>
    </source>
</evidence>
<reference evidence="18 19" key="1">
    <citation type="journal article" date="2019" name="Plant Biotechnol. J.">
        <title>The red bayberry genome and genetic basis of sex determination.</title>
        <authorList>
            <person name="Jia H.M."/>
            <person name="Jia H.J."/>
            <person name="Cai Q.L."/>
            <person name="Wang Y."/>
            <person name="Zhao H.B."/>
            <person name="Yang W.F."/>
            <person name="Wang G.Y."/>
            <person name="Li Y.H."/>
            <person name="Zhan D.L."/>
            <person name="Shen Y.T."/>
            <person name="Niu Q.F."/>
            <person name="Chang L."/>
            <person name="Qiu J."/>
            <person name="Zhao L."/>
            <person name="Xie H.B."/>
            <person name="Fu W.Y."/>
            <person name="Jin J."/>
            <person name="Li X.W."/>
            <person name="Jiao Y."/>
            <person name="Zhou C.C."/>
            <person name="Tu T."/>
            <person name="Chai C.Y."/>
            <person name="Gao J.L."/>
            <person name="Fan L.J."/>
            <person name="van de Weg E."/>
            <person name="Wang J.Y."/>
            <person name="Gao Z.S."/>
        </authorList>
    </citation>
    <scope>NUCLEOTIDE SEQUENCE [LARGE SCALE GENOMIC DNA]</scope>
    <source>
        <tissue evidence="18">Leaves</tissue>
    </source>
</reference>
<evidence type="ECO:0000256" key="10">
    <source>
        <dbReference type="ARBA" id="ARBA00022833"/>
    </source>
</evidence>
<dbReference type="GO" id="GO:0016020">
    <property type="term" value="C:membrane"/>
    <property type="evidence" value="ECO:0007669"/>
    <property type="project" value="UniProtKB-SubCell"/>
</dbReference>
<feature type="transmembrane region" description="Helical" evidence="16">
    <location>
        <begin position="12"/>
        <end position="38"/>
    </location>
</feature>
<dbReference type="PANTHER" id="PTHR46913">
    <property type="entry name" value="RING-H2 FINGER PROTEIN ATL16"/>
    <property type="match status" value="1"/>
</dbReference>
<dbReference type="CDD" id="cd16461">
    <property type="entry name" value="RING-H2_EL5-like"/>
    <property type="match status" value="1"/>
</dbReference>
<evidence type="ECO:0000256" key="1">
    <source>
        <dbReference type="ARBA" id="ARBA00000900"/>
    </source>
</evidence>
<evidence type="ECO:0000256" key="13">
    <source>
        <dbReference type="ARBA" id="ARBA00024209"/>
    </source>
</evidence>
<gene>
    <name evidence="18" type="ORF">CJ030_MR2G011223</name>
</gene>
<dbReference type="PROSITE" id="PS50089">
    <property type="entry name" value="ZF_RING_2"/>
    <property type="match status" value="1"/>
</dbReference>
<dbReference type="Proteomes" id="UP000516437">
    <property type="component" value="Chromosome 2"/>
</dbReference>
<evidence type="ECO:0000259" key="17">
    <source>
        <dbReference type="PROSITE" id="PS50089"/>
    </source>
</evidence>
<protein>
    <recommendedName>
        <fullName evidence="4">RING-type E3 ubiquitin transferase</fullName>
        <ecNumber evidence="4">2.3.2.27</ecNumber>
    </recommendedName>
</protein>
<keyword evidence="10" id="KW-0862">Zinc</keyword>
<dbReference type="GO" id="GO:0061630">
    <property type="term" value="F:ubiquitin protein ligase activity"/>
    <property type="evidence" value="ECO:0007669"/>
    <property type="project" value="UniProtKB-EC"/>
</dbReference>
<keyword evidence="12 16" id="KW-0472">Membrane</keyword>
<keyword evidence="6 16" id="KW-0812">Transmembrane</keyword>
<dbReference type="InterPro" id="IPR001841">
    <property type="entry name" value="Znf_RING"/>
</dbReference>
<comment type="similarity">
    <text evidence="13">Belongs to the RING-type zinc finger family. ATL subfamily.</text>
</comment>
<sequence length="216" mass="24361">MESNKFGVSRKVLLAAIISLFAFMILLFILHIYARYLLRRQERRRRASIYRGTRQVAPDVMRPIEALETGLHPLVIASLPKFIYKPAEFDHGEVIECPICLSTIGEEATVRLLPNCKHVFHVECIDMWLSSNITCPICRTVAEPRVQPERCDLGTGVQPTAPPLEDSMSHGAAELEKAGGSGSRLNSFRRMLSRDRSSSRIHSRGYEVGAEDLERQ</sequence>
<feature type="region of interest" description="Disordered" evidence="15">
    <location>
        <begin position="155"/>
        <end position="216"/>
    </location>
</feature>
<evidence type="ECO:0000256" key="9">
    <source>
        <dbReference type="ARBA" id="ARBA00022786"/>
    </source>
</evidence>
<evidence type="ECO:0000256" key="15">
    <source>
        <dbReference type="SAM" id="MobiDB-lite"/>
    </source>
</evidence>
<evidence type="ECO:0000256" key="5">
    <source>
        <dbReference type="ARBA" id="ARBA00022679"/>
    </source>
</evidence>
<evidence type="ECO:0000256" key="14">
    <source>
        <dbReference type="PROSITE-ProRule" id="PRU00175"/>
    </source>
</evidence>
<evidence type="ECO:0000313" key="19">
    <source>
        <dbReference type="Proteomes" id="UP000516437"/>
    </source>
</evidence>
<dbReference type="InterPro" id="IPR044600">
    <property type="entry name" value="ATL1/ATL16-like"/>
</dbReference>
<keyword evidence="7" id="KW-0479">Metal-binding</keyword>
<dbReference type="Pfam" id="PF13639">
    <property type="entry name" value="zf-RING_2"/>
    <property type="match status" value="1"/>
</dbReference>
<dbReference type="GO" id="GO:0016567">
    <property type="term" value="P:protein ubiquitination"/>
    <property type="evidence" value="ECO:0007669"/>
    <property type="project" value="InterPro"/>
</dbReference>
<keyword evidence="19" id="KW-1185">Reference proteome</keyword>
<comment type="caution">
    <text evidence="18">The sequence shown here is derived from an EMBL/GenBank/DDBJ whole genome shotgun (WGS) entry which is preliminary data.</text>
</comment>
<dbReference type="PANTHER" id="PTHR46913:SF1">
    <property type="entry name" value="RING-H2 FINGER PROTEIN ATL16"/>
    <property type="match status" value="1"/>
</dbReference>
<evidence type="ECO:0000256" key="16">
    <source>
        <dbReference type="SAM" id="Phobius"/>
    </source>
</evidence>
<keyword evidence="5" id="KW-0808">Transferase</keyword>
<keyword evidence="9" id="KW-0833">Ubl conjugation pathway</keyword>
<evidence type="ECO:0000256" key="2">
    <source>
        <dbReference type="ARBA" id="ARBA00004167"/>
    </source>
</evidence>
<evidence type="ECO:0000256" key="7">
    <source>
        <dbReference type="ARBA" id="ARBA00022723"/>
    </source>
</evidence>
<keyword evidence="8 14" id="KW-0863">Zinc-finger</keyword>
<evidence type="ECO:0000256" key="6">
    <source>
        <dbReference type="ARBA" id="ARBA00022692"/>
    </source>
</evidence>
<evidence type="ECO:0000256" key="4">
    <source>
        <dbReference type="ARBA" id="ARBA00012483"/>
    </source>
</evidence>
<evidence type="ECO:0000256" key="3">
    <source>
        <dbReference type="ARBA" id="ARBA00004906"/>
    </source>
</evidence>
<dbReference type="AlphaFoldDB" id="A0A6A1WE22"/>
<organism evidence="18 19">
    <name type="scientific">Morella rubra</name>
    <name type="common">Chinese bayberry</name>
    <dbReference type="NCBI Taxonomy" id="262757"/>
    <lineage>
        <taxon>Eukaryota</taxon>
        <taxon>Viridiplantae</taxon>
        <taxon>Streptophyta</taxon>
        <taxon>Embryophyta</taxon>
        <taxon>Tracheophyta</taxon>
        <taxon>Spermatophyta</taxon>
        <taxon>Magnoliopsida</taxon>
        <taxon>eudicotyledons</taxon>
        <taxon>Gunneridae</taxon>
        <taxon>Pentapetalae</taxon>
        <taxon>rosids</taxon>
        <taxon>fabids</taxon>
        <taxon>Fagales</taxon>
        <taxon>Myricaceae</taxon>
        <taxon>Morella</taxon>
    </lineage>
</organism>
<evidence type="ECO:0000256" key="12">
    <source>
        <dbReference type="ARBA" id="ARBA00023136"/>
    </source>
</evidence>
<dbReference type="InterPro" id="IPR013083">
    <property type="entry name" value="Znf_RING/FYVE/PHD"/>
</dbReference>
<keyword evidence="11 16" id="KW-1133">Transmembrane helix</keyword>
<proteinExistence type="inferred from homology"/>
<comment type="pathway">
    <text evidence="3">Protein modification; protein ubiquitination.</text>
</comment>